<evidence type="ECO:0000313" key="2">
    <source>
        <dbReference type="Proteomes" id="UP000295662"/>
    </source>
</evidence>
<reference evidence="1 2" key="1">
    <citation type="submission" date="2019-03" db="EMBL/GenBank/DDBJ databases">
        <title>Genomic Encyclopedia of Archaeal and Bacterial Type Strains, Phase II (KMG-II): from individual species to whole genera.</title>
        <authorList>
            <person name="Goeker M."/>
        </authorList>
    </citation>
    <scope>NUCLEOTIDE SEQUENCE [LARGE SCALE GENOMIC DNA]</scope>
    <source>
        <strain evidence="1 2">ATCC 25309</strain>
    </source>
</reference>
<organism evidence="1 2">
    <name type="scientific">Prosthecobacter fusiformis</name>
    <dbReference type="NCBI Taxonomy" id="48464"/>
    <lineage>
        <taxon>Bacteria</taxon>
        <taxon>Pseudomonadati</taxon>
        <taxon>Verrucomicrobiota</taxon>
        <taxon>Verrucomicrobiia</taxon>
        <taxon>Verrucomicrobiales</taxon>
        <taxon>Verrucomicrobiaceae</taxon>
        <taxon>Prosthecobacter</taxon>
    </lineage>
</organism>
<name>A0A4R7RR99_9BACT</name>
<keyword evidence="2" id="KW-1185">Reference proteome</keyword>
<proteinExistence type="predicted"/>
<accession>A0A4R7RR99</accession>
<dbReference type="AlphaFoldDB" id="A0A4R7RR99"/>
<dbReference type="Proteomes" id="UP000295662">
    <property type="component" value="Unassembled WGS sequence"/>
</dbReference>
<gene>
    <name evidence="1" type="ORF">EI77_03188</name>
</gene>
<protein>
    <submittedName>
        <fullName evidence="1">Uncharacterized protein</fullName>
    </submittedName>
</protein>
<evidence type="ECO:0000313" key="1">
    <source>
        <dbReference type="EMBL" id="TDU68071.1"/>
    </source>
</evidence>
<dbReference type="EMBL" id="SOCA01000006">
    <property type="protein sequence ID" value="TDU68071.1"/>
    <property type="molecule type" value="Genomic_DNA"/>
</dbReference>
<sequence>MGRAGASMSGGGGFDNPLRCNVVTAVASGVVLSLAPRVMIYPRFAFRSWAALAVLLACPVLQAQDQPVSLQLRWTPGKTYTQETTTETNTALTAVGQAADVKMKVVQTTVIQVEGEEKGNKEARVTFEALSGEVMLDGKNHVFDSKNLTDAHPMIKASIGQSVGKSFVMVYDQDDQFVSVKDTGTMTPSNLGNPSLEGLAEAKEVAELYRRSLEMGLPQVKVKPGDRWTSQQTVKFPSAGTVNVELRVKFDAIVNYDTGPHAKISFEGEMKNDETAQEARRVSIGKGSKTFGQILFDINRGTVSFGAFRADITLDVGGKSLPIRQQVSTKLMKLE</sequence>
<comment type="caution">
    <text evidence="1">The sequence shown here is derived from an EMBL/GenBank/DDBJ whole genome shotgun (WGS) entry which is preliminary data.</text>
</comment>